<dbReference type="PROSITE" id="PS50181">
    <property type="entry name" value="FBOX"/>
    <property type="match status" value="1"/>
</dbReference>
<dbReference type="Proteomes" id="UP000026962">
    <property type="component" value="Chromosome 12"/>
</dbReference>
<proteinExistence type="predicted"/>
<dbReference type="PANTHER" id="PTHR34591:SF32">
    <property type="entry name" value="OS03G0653100 PROTEIN"/>
    <property type="match status" value="1"/>
</dbReference>
<reference evidence="2" key="1">
    <citation type="submission" date="2015-04" db="UniProtKB">
        <authorList>
            <consortium name="EnsemblPlants"/>
        </authorList>
    </citation>
    <scope>IDENTIFICATION</scope>
</reference>
<dbReference type="InterPro" id="IPR036047">
    <property type="entry name" value="F-box-like_dom_sf"/>
</dbReference>
<dbReference type="Gramene" id="OPUNC12G18130.1">
    <property type="protein sequence ID" value="OPUNC12G18130.1"/>
    <property type="gene ID" value="OPUNC12G18130"/>
</dbReference>
<dbReference type="EnsemblPlants" id="OPUNC12G18130.1">
    <property type="protein sequence ID" value="OPUNC12G18130.1"/>
    <property type="gene ID" value="OPUNC12G18130"/>
</dbReference>
<dbReference type="Gene3D" id="1.20.1280.50">
    <property type="match status" value="1"/>
</dbReference>
<dbReference type="AlphaFoldDB" id="A0A0E0MPZ8"/>
<sequence>MDLLPDDLLADVLCRLPPRSLAALRRVCQAWRAIVDDRSLLAAAALLPCTLRGIFVQIGVPTLSGFFARPSPAGRRPAIPGALDLDYLDTHDECLLTIIDHCNGLLLLHHHVVNPATRQWTRLPPYPPPESPASGIMLDGYHALVFDPAVSPHYEVFLMPQILKPAATALLPAAAVSGQWPPSPLLLHVFSSRTEGTWRWEERSFVREGNATMGTIDDVCSSLGWEPWDSYSVYLRGALYMHCQNNCVIKLAITNHKYRIIKLPGDFVGNMNTVDPYLGKSQEGVYYALVIGLRRLQIWYLKEYLSSSSSSSSSNSYGGLEAMDDEYEWELKHDADLGPVLAAGYTLNDGGQQWIWHNIDTRRKNNKESLANEEEFEWYGGDDDSDENASTGEDRQYKGYISQVFGFHPFKPIVFLCDTDTRVVAYHYNRSKVQDLGVIIQVPGDDRLSRSFPYTPCWIQDLPGIHN</sequence>
<accession>A0A0E0MPZ8</accession>
<keyword evidence="3" id="KW-1185">Reference proteome</keyword>
<dbReference type="InterPro" id="IPR001810">
    <property type="entry name" value="F-box_dom"/>
</dbReference>
<dbReference type="OMA" id="NERCTFR"/>
<protein>
    <recommendedName>
        <fullName evidence="1">F-box domain-containing protein</fullName>
    </recommendedName>
</protein>
<evidence type="ECO:0000313" key="3">
    <source>
        <dbReference type="Proteomes" id="UP000026962"/>
    </source>
</evidence>
<dbReference type="Pfam" id="PF00646">
    <property type="entry name" value="F-box"/>
    <property type="match status" value="1"/>
</dbReference>
<feature type="domain" description="F-box" evidence="1">
    <location>
        <begin position="1"/>
        <end position="44"/>
    </location>
</feature>
<dbReference type="PANTHER" id="PTHR34591">
    <property type="entry name" value="OS03G0653100 PROTEIN-RELATED"/>
    <property type="match status" value="1"/>
</dbReference>
<evidence type="ECO:0000313" key="2">
    <source>
        <dbReference type="EnsemblPlants" id="OPUNC12G18130.1"/>
    </source>
</evidence>
<evidence type="ECO:0000259" key="1">
    <source>
        <dbReference type="PROSITE" id="PS50181"/>
    </source>
</evidence>
<name>A0A0E0MPZ8_ORYPU</name>
<organism evidence="2">
    <name type="scientific">Oryza punctata</name>
    <name type="common">Red rice</name>
    <dbReference type="NCBI Taxonomy" id="4537"/>
    <lineage>
        <taxon>Eukaryota</taxon>
        <taxon>Viridiplantae</taxon>
        <taxon>Streptophyta</taxon>
        <taxon>Embryophyta</taxon>
        <taxon>Tracheophyta</taxon>
        <taxon>Spermatophyta</taxon>
        <taxon>Magnoliopsida</taxon>
        <taxon>Liliopsida</taxon>
        <taxon>Poales</taxon>
        <taxon>Poaceae</taxon>
        <taxon>BOP clade</taxon>
        <taxon>Oryzoideae</taxon>
        <taxon>Oryzeae</taxon>
        <taxon>Oryzinae</taxon>
        <taxon>Oryza</taxon>
    </lineage>
</organism>
<reference evidence="2" key="2">
    <citation type="submission" date="2018-05" db="EMBL/GenBank/DDBJ databases">
        <title>OpunRS2 (Oryza punctata Reference Sequence Version 2).</title>
        <authorList>
            <person name="Zhang J."/>
            <person name="Kudrna D."/>
            <person name="Lee S."/>
            <person name="Talag J."/>
            <person name="Welchert J."/>
            <person name="Wing R.A."/>
        </authorList>
    </citation>
    <scope>NUCLEOTIDE SEQUENCE [LARGE SCALE GENOMIC DNA]</scope>
</reference>
<dbReference type="HOGENOM" id="CLU_030606_0_0_1"/>
<dbReference type="SUPFAM" id="SSF81383">
    <property type="entry name" value="F-box domain"/>
    <property type="match status" value="1"/>
</dbReference>
<dbReference type="SMART" id="SM00256">
    <property type="entry name" value="FBOX"/>
    <property type="match status" value="1"/>
</dbReference>